<dbReference type="SUPFAM" id="SSF52058">
    <property type="entry name" value="L domain-like"/>
    <property type="match status" value="1"/>
</dbReference>
<gene>
    <name evidence="3" type="primary">LOC104705018</name>
</gene>
<dbReference type="RefSeq" id="XP_010419313.1">
    <property type="nucleotide sequence ID" value="XM_010421011.1"/>
</dbReference>
<dbReference type="InterPro" id="IPR036047">
    <property type="entry name" value="F-box-like_dom_sf"/>
</dbReference>
<organism evidence="2 3">
    <name type="scientific">Camelina sativa</name>
    <name type="common">False flax</name>
    <name type="synonym">Myagrum sativum</name>
    <dbReference type="NCBI Taxonomy" id="90675"/>
    <lineage>
        <taxon>Eukaryota</taxon>
        <taxon>Viridiplantae</taxon>
        <taxon>Streptophyta</taxon>
        <taxon>Embryophyta</taxon>
        <taxon>Tracheophyta</taxon>
        <taxon>Spermatophyta</taxon>
        <taxon>Magnoliopsida</taxon>
        <taxon>eudicotyledons</taxon>
        <taxon>Gunneridae</taxon>
        <taxon>Pentapetalae</taxon>
        <taxon>rosids</taxon>
        <taxon>malvids</taxon>
        <taxon>Brassicales</taxon>
        <taxon>Brassicaceae</taxon>
        <taxon>Camelineae</taxon>
        <taxon>Camelina</taxon>
    </lineage>
</organism>
<proteinExistence type="predicted"/>
<dbReference type="PANTHER" id="PTHR31900">
    <property type="entry name" value="F-BOX/RNI SUPERFAMILY PROTEIN-RELATED"/>
    <property type="match status" value="1"/>
</dbReference>
<evidence type="ECO:0000313" key="2">
    <source>
        <dbReference type="Proteomes" id="UP000694864"/>
    </source>
</evidence>
<dbReference type="PROSITE" id="PS50181">
    <property type="entry name" value="FBOX"/>
    <property type="match status" value="1"/>
</dbReference>
<dbReference type="Pfam" id="PF00646">
    <property type="entry name" value="F-box"/>
    <property type="match status" value="1"/>
</dbReference>
<dbReference type="Proteomes" id="UP000694864">
    <property type="component" value="Chromosome 7"/>
</dbReference>
<evidence type="ECO:0000259" key="1">
    <source>
        <dbReference type="PROSITE" id="PS50181"/>
    </source>
</evidence>
<feature type="domain" description="F-box" evidence="1">
    <location>
        <begin position="6"/>
        <end position="54"/>
    </location>
</feature>
<dbReference type="GeneID" id="104705018"/>
<reference evidence="2" key="1">
    <citation type="journal article" date="2014" name="Nat. Commun.">
        <title>The emerging biofuel crop Camelina sativa retains a highly undifferentiated hexaploid genome structure.</title>
        <authorList>
            <person name="Kagale S."/>
            <person name="Koh C."/>
            <person name="Nixon J."/>
            <person name="Bollina V."/>
            <person name="Clarke W.E."/>
            <person name="Tuteja R."/>
            <person name="Spillane C."/>
            <person name="Robinson S.J."/>
            <person name="Links M.G."/>
            <person name="Clarke C."/>
            <person name="Higgins E.E."/>
            <person name="Huebert T."/>
            <person name="Sharpe A.G."/>
            <person name="Parkin I.A."/>
        </authorList>
    </citation>
    <scope>NUCLEOTIDE SEQUENCE [LARGE SCALE GENOMIC DNA]</scope>
    <source>
        <strain evidence="2">cv. DH55</strain>
    </source>
</reference>
<dbReference type="Gene3D" id="3.80.10.10">
    <property type="entry name" value="Ribonuclease Inhibitor"/>
    <property type="match status" value="1"/>
</dbReference>
<dbReference type="Gene3D" id="1.20.1280.50">
    <property type="match status" value="1"/>
</dbReference>
<accession>A0ABM0T176</accession>
<reference evidence="3" key="2">
    <citation type="submission" date="2025-08" db="UniProtKB">
        <authorList>
            <consortium name="RefSeq"/>
        </authorList>
    </citation>
    <scope>IDENTIFICATION</scope>
    <source>
        <tissue evidence="3">Leaf</tissue>
    </source>
</reference>
<evidence type="ECO:0000313" key="3">
    <source>
        <dbReference type="RefSeq" id="XP_010419313.1"/>
    </source>
</evidence>
<dbReference type="InterPro" id="IPR001810">
    <property type="entry name" value="F-box_dom"/>
</dbReference>
<sequence>MDSIQQDMFSCLPDVILIVIISFLPFKDCVRTSLLSRRWRYLCHETKNLSFKESDYVSSSITDDEFARYDARVSFFRFIDTWISRIHDQVVESFEICFSNPVGFAASIEALIEFAVSKGVKKLVIDLSNPAWRRYNDVSYHHFVVTLPESVYSLTTLETLKIYGCNFDPSKFTNKGSLRRLFFGWMRLEQLDSLLSKYPSLHSLSIKQCWGLDIRSIAGQLREIDVENSDFSYMQCAFDLPNIYSLRYAGQLFDLHFDMKTIIEYVYLDFEVEAVHEEPSESTRIDGEVISGYLNGLRAARTITVCPYLLQTIPECDSPDCLLYPMETQHLVLRTKMHTKEFNGIRILLENCPKLESLTFDILPPHPLPRTLSYRGIDPRTYWMVNRTYTCLMKTLKVVVVRNFGGSFNELNILRYLIRCGSEYRPVLERVELYVPNGMDKSQAMAVHAKAEMLQKISKHVQILCAQCLTS</sequence>
<keyword evidence="2" id="KW-1185">Reference proteome</keyword>
<name>A0ABM0T176_CAMSA</name>
<dbReference type="CDD" id="cd22160">
    <property type="entry name" value="F-box_AtFBL13-like"/>
    <property type="match status" value="1"/>
</dbReference>
<dbReference type="InterPro" id="IPR032675">
    <property type="entry name" value="LRR_dom_sf"/>
</dbReference>
<protein>
    <submittedName>
        <fullName evidence="3">F-box/LRR-repeat protein At5g54820</fullName>
    </submittedName>
</protein>
<dbReference type="SUPFAM" id="SSF81383">
    <property type="entry name" value="F-box domain"/>
    <property type="match status" value="1"/>
</dbReference>
<dbReference type="PANTHER" id="PTHR31900:SF34">
    <property type="entry name" value="EMB|CAB62440.1-RELATED"/>
    <property type="match status" value="1"/>
</dbReference>
<dbReference type="InterPro" id="IPR050232">
    <property type="entry name" value="FBL13/AtMIF1-like"/>
</dbReference>
<dbReference type="SMART" id="SM00256">
    <property type="entry name" value="FBOX"/>
    <property type="match status" value="1"/>
</dbReference>
<dbReference type="InterPro" id="IPR053781">
    <property type="entry name" value="F-box_AtFBL13-like"/>
</dbReference>